<sequence length="59" mass="6619">MRLITRLTDTLVDRLAPKGVVTASCTPHTFCTCNSTGNCRECETRQNCDTHCRNVFSCH</sequence>
<reference evidence="1" key="1">
    <citation type="submission" date="2023-03" db="EMBL/GenBank/DDBJ databases">
        <title>Actinorhabdospora filicis NBRC 111898.</title>
        <authorList>
            <person name="Ichikawa N."/>
            <person name="Sato H."/>
            <person name="Tonouchi N."/>
        </authorList>
    </citation>
    <scope>NUCLEOTIDE SEQUENCE</scope>
    <source>
        <strain evidence="1">NBRC 111898</strain>
    </source>
</reference>
<dbReference type="Proteomes" id="UP001165079">
    <property type="component" value="Unassembled WGS sequence"/>
</dbReference>
<comment type="caution">
    <text evidence="1">The sequence shown here is derived from an EMBL/GenBank/DDBJ whole genome shotgun (WGS) entry which is preliminary data.</text>
</comment>
<keyword evidence="2" id="KW-1185">Reference proteome</keyword>
<gene>
    <name evidence="1" type="ORF">Afil01_33510</name>
</gene>
<accession>A0A9W6W9E9</accession>
<evidence type="ECO:0000313" key="2">
    <source>
        <dbReference type="Proteomes" id="UP001165079"/>
    </source>
</evidence>
<name>A0A9W6W9E9_9ACTN</name>
<organism evidence="1 2">
    <name type="scientific">Actinorhabdospora filicis</name>
    <dbReference type="NCBI Taxonomy" id="1785913"/>
    <lineage>
        <taxon>Bacteria</taxon>
        <taxon>Bacillati</taxon>
        <taxon>Actinomycetota</taxon>
        <taxon>Actinomycetes</taxon>
        <taxon>Micromonosporales</taxon>
        <taxon>Micromonosporaceae</taxon>
        <taxon>Actinorhabdospora</taxon>
    </lineage>
</organism>
<proteinExistence type="predicted"/>
<evidence type="ECO:0000313" key="1">
    <source>
        <dbReference type="EMBL" id="GLZ78544.1"/>
    </source>
</evidence>
<dbReference type="EMBL" id="BSTX01000002">
    <property type="protein sequence ID" value="GLZ78544.1"/>
    <property type="molecule type" value="Genomic_DNA"/>
</dbReference>
<dbReference type="RefSeq" id="WP_285663696.1">
    <property type="nucleotide sequence ID" value="NZ_BSTX01000002.1"/>
</dbReference>
<dbReference type="AlphaFoldDB" id="A0A9W6W9E9"/>
<protein>
    <submittedName>
        <fullName evidence="1">Uncharacterized protein</fullName>
    </submittedName>
</protein>